<evidence type="ECO:0000313" key="1">
    <source>
        <dbReference type="EMBL" id="SHE65825.1"/>
    </source>
</evidence>
<proteinExistence type="predicted"/>
<dbReference type="RefSeq" id="WP_131814864.1">
    <property type="nucleotide sequence ID" value="NZ_FQUH01000002.1"/>
</dbReference>
<dbReference type="Proteomes" id="UP000184159">
    <property type="component" value="Unassembled WGS sequence"/>
</dbReference>
<dbReference type="AlphaFoldDB" id="A0A1M4VA45"/>
<evidence type="ECO:0000313" key="2">
    <source>
        <dbReference type="Proteomes" id="UP000184159"/>
    </source>
</evidence>
<gene>
    <name evidence="1" type="ORF">SAMN02745781_00664</name>
</gene>
<keyword evidence="2" id="KW-1185">Reference proteome</keyword>
<dbReference type="EMBL" id="FQUH01000002">
    <property type="protein sequence ID" value="SHE65825.1"/>
    <property type="molecule type" value="Genomic_DNA"/>
</dbReference>
<sequence>MSNEFDLDTETSACVTEKSRKCPIYWKHSPIYWPALSSQQAARDIPLKYISDRVDITILSPNEWWEFLSLLYHRKYQRSPEHPTIPPYDPLQLCAELDITAYVKTYNHNTYLVLPGYRKHLTTLLSGDYFRHRHPQILTLGLGALSIEIDISLATHVISSVEILIGESLHMLQYLINDEQLLSQLGLGHESLLAQSITAAGASLSLEESFPVSLYVGLGLVLVSIASPVWETERKTIFSQAMVDKMSELVISEAELPE</sequence>
<protein>
    <submittedName>
        <fullName evidence="1">Uncharacterized protein</fullName>
    </submittedName>
</protein>
<organism evidence="1 2">
    <name type="scientific">Vibrio gazogenes DSM 21264 = NBRC 103151</name>
    <dbReference type="NCBI Taxonomy" id="1123492"/>
    <lineage>
        <taxon>Bacteria</taxon>
        <taxon>Pseudomonadati</taxon>
        <taxon>Pseudomonadota</taxon>
        <taxon>Gammaproteobacteria</taxon>
        <taxon>Vibrionales</taxon>
        <taxon>Vibrionaceae</taxon>
        <taxon>Vibrio</taxon>
    </lineage>
</organism>
<accession>A0A1M4VA45</accession>
<reference evidence="2" key="1">
    <citation type="submission" date="2016-11" db="EMBL/GenBank/DDBJ databases">
        <authorList>
            <person name="Varghese N."/>
            <person name="Submissions S."/>
        </authorList>
    </citation>
    <scope>NUCLEOTIDE SEQUENCE [LARGE SCALE GENOMIC DNA]</scope>
    <source>
        <strain evidence="2">DSM 21264</strain>
    </source>
</reference>
<name>A0A1M4VA45_VIBGA</name>